<dbReference type="InterPro" id="IPR036259">
    <property type="entry name" value="MFS_trans_sf"/>
</dbReference>
<dbReference type="PROSITE" id="PS50850">
    <property type="entry name" value="MFS"/>
    <property type="match status" value="1"/>
</dbReference>
<sequence>MVCPGFLFTFIESFSTASEAPTIPVNTHTRMSSPDPEKVQTVEHLPSHSFDNENTVVGVSDEKIDANSEFAKPGNLESPSTLETQDGVQAKKLTGLRLALVFLGICLSVFLSALDQTIVSTALPRIASDFNALDQIGWVGTGYMLTSTAFQPLYGKFSDIFGRKVTFLFAIIVFEIGSILCGVAQNMIMLIIFRAFQGIGGGGIMAMAMVTITDVVSLRDRGKYQGVIGACFGLSSVIGPLIGGAFTDNVSWRWNFYINLPIGAIAIAVILLFLDLPKPKGSMRDKLNRVDFLGTFVLIIACITILLAIEWGGNNYAWDSALIISLFVVGAVLVVAFVFVESYYAKEPIIPGHLFKMRTPLAVFIVSFFFGMAFFGLIYYLPLFFQVVKGDSATTSGLELIPLMVAMVFCTVVSGALVSRFGKYRIFITLGTAFITIGAGLVSTWSAESSHAKEIGYLVICGIGLGLAMQTVALAAQSSVTYKDIAIITTLVNFWRTIGGVLGIAVSGNYHFRVLPQCSIFNNKLSSGLNSLQIDIPIEAARTNVAFVQALPEAIKAKVINSYVESLDLVYTVAIPMAGVAFLASFFVQHFTLKKTVGA</sequence>
<evidence type="ECO:0000259" key="9">
    <source>
        <dbReference type="PROSITE" id="PS50850"/>
    </source>
</evidence>
<evidence type="ECO:0000256" key="8">
    <source>
        <dbReference type="SAM" id="Phobius"/>
    </source>
</evidence>
<keyword evidence="7 8" id="KW-0472">Membrane</keyword>
<feature type="transmembrane region" description="Helical" evidence="8">
    <location>
        <begin position="455"/>
        <end position="476"/>
    </location>
</feature>
<keyword evidence="4" id="KW-1003">Cell membrane</keyword>
<feature type="transmembrane region" description="Helical" evidence="8">
    <location>
        <begin position="135"/>
        <end position="154"/>
    </location>
</feature>
<feature type="transmembrane region" description="Helical" evidence="8">
    <location>
        <begin position="426"/>
        <end position="443"/>
    </location>
</feature>
<evidence type="ECO:0000256" key="4">
    <source>
        <dbReference type="ARBA" id="ARBA00022475"/>
    </source>
</evidence>
<dbReference type="FunFam" id="1.20.1720.10:FF:000013">
    <property type="entry name" value="Related to multidrug resistance proteins"/>
    <property type="match status" value="1"/>
</dbReference>
<reference evidence="10 11" key="1">
    <citation type="journal article" date="2018" name="New Phytol.">
        <title>Phylogenomics of Endogonaceae and evolution of mycorrhizas within Mucoromycota.</title>
        <authorList>
            <person name="Chang Y."/>
            <person name="Desiro A."/>
            <person name="Na H."/>
            <person name="Sandor L."/>
            <person name="Lipzen A."/>
            <person name="Clum A."/>
            <person name="Barry K."/>
            <person name="Grigoriev I.V."/>
            <person name="Martin F.M."/>
            <person name="Stajich J.E."/>
            <person name="Smith M.E."/>
            <person name="Bonito G."/>
            <person name="Spatafora J.W."/>
        </authorList>
    </citation>
    <scope>NUCLEOTIDE SEQUENCE [LARGE SCALE GENOMIC DNA]</scope>
    <source>
        <strain evidence="10 11">AD002</strain>
    </source>
</reference>
<feature type="transmembrane region" description="Helical" evidence="8">
    <location>
        <begin position="569"/>
        <end position="588"/>
    </location>
</feature>
<evidence type="ECO:0000313" key="10">
    <source>
        <dbReference type="EMBL" id="RUS24562.1"/>
    </source>
</evidence>
<evidence type="ECO:0000256" key="2">
    <source>
        <dbReference type="ARBA" id="ARBA00008335"/>
    </source>
</evidence>
<dbReference type="Gene3D" id="1.20.1720.10">
    <property type="entry name" value="Multidrug resistance protein D"/>
    <property type="match status" value="1"/>
</dbReference>
<feature type="domain" description="Major facilitator superfamily (MFS) profile" evidence="9">
    <location>
        <begin position="101"/>
        <end position="593"/>
    </location>
</feature>
<dbReference type="GO" id="GO:0005886">
    <property type="term" value="C:plasma membrane"/>
    <property type="evidence" value="ECO:0007669"/>
    <property type="project" value="UniProtKB-SubCell"/>
</dbReference>
<comment type="caution">
    <text evidence="10">The sequence shown here is derived from an EMBL/GenBank/DDBJ whole genome shotgun (WGS) entry which is preliminary data.</text>
</comment>
<feature type="transmembrane region" description="Helical" evidence="8">
    <location>
        <begin position="290"/>
        <end position="309"/>
    </location>
</feature>
<feature type="transmembrane region" description="Helical" evidence="8">
    <location>
        <begin position="485"/>
        <end position="506"/>
    </location>
</feature>
<dbReference type="GO" id="GO:0022857">
    <property type="term" value="F:transmembrane transporter activity"/>
    <property type="evidence" value="ECO:0007669"/>
    <property type="project" value="InterPro"/>
</dbReference>
<feature type="transmembrane region" description="Helical" evidence="8">
    <location>
        <begin position="191"/>
        <end position="212"/>
    </location>
</feature>
<evidence type="ECO:0000256" key="6">
    <source>
        <dbReference type="ARBA" id="ARBA00022989"/>
    </source>
</evidence>
<feature type="transmembrane region" description="Helical" evidence="8">
    <location>
        <begin position="224"/>
        <end position="242"/>
    </location>
</feature>
<keyword evidence="5 8" id="KW-0812">Transmembrane</keyword>
<feature type="transmembrane region" description="Helical" evidence="8">
    <location>
        <begin position="361"/>
        <end position="380"/>
    </location>
</feature>
<feature type="transmembrane region" description="Helical" evidence="8">
    <location>
        <begin position="321"/>
        <end position="340"/>
    </location>
</feature>
<dbReference type="AlphaFoldDB" id="A0A433Q498"/>
<dbReference type="Gene3D" id="1.20.1250.20">
    <property type="entry name" value="MFS general substrate transporter like domains"/>
    <property type="match status" value="1"/>
</dbReference>
<keyword evidence="3" id="KW-0813">Transport</keyword>
<dbReference type="Pfam" id="PF07690">
    <property type="entry name" value="MFS_1"/>
    <property type="match status" value="1"/>
</dbReference>
<feature type="transmembrane region" description="Helical" evidence="8">
    <location>
        <begin position="98"/>
        <end position="123"/>
    </location>
</feature>
<protein>
    <submittedName>
        <fullName evidence="10">Major facilitator superfamily domain-containing protein</fullName>
    </submittedName>
</protein>
<evidence type="ECO:0000256" key="3">
    <source>
        <dbReference type="ARBA" id="ARBA00022448"/>
    </source>
</evidence>
<dbReference type="Proteomes" id="UP000274822">
    <property type="component" value="Unassembled WGS sequence"/>
</dbReference>
<organism evidence="10 11">
    <name type="scientific">Jimgerdemannia flammicorona</name>
    <dbReference type="NCBI Taxonomy" id="994334"/>
    <lineage>
        <taxon>Eukaryota</taxon>
        <taxon>Fungi</taxon>
        <taxon>Fungi incertae sedis</taxon>
        <taxon>Mucoromycota</taxon>
        <taxon>Mucoromycotina</taxon>
        <taxon>Endogonomycetes</taxon>
        <taxon>Endogonales</taxon>
        <taxon>Endogonaceae</taxon>
        <taxon>Jimgerdemannia</taxon>
    </lineage>
</organism>
<feature type="transmembrane region" description="Helical" evidence="8">
    <location>
        <begin position="166"/>
        <end position="185"/>
    </location>
</feature>
<gene>
    <name evidence="10" type="ORF">BC938DRAFT_473392</name>
</gene>
<evidence type="ECO:0000256" key="7">
    <source>
        <dbReference type="ARBA" id="ARBA00023136"/>
    </source>
</evidence>
<dbReference type="NCBIfam" id="TIGR00711">
    <property type="entry name" value="efflux_EmrB"/>
    <property type="match status" value="1"/>
</dbReference>
<dbReference type="PRINTS" id="PR01036">
    <property type="entry name" value="TCRTETB"/>
</dbReference>
<evidence type="ECO:0000256" key="1">
    <source>
        <dbReference type="ARBA" id="ARBA00004651"/>
    </source>
</evidence>
<proteinExistence type="inferred from homology"/>
<evidence type="ECO:0000313" key="11">
    <source>
        <dbReference type="Proteomes" id="UP000274822"/>
    </source>
</evidence>
<name>A0A433Q498_9FUNG</name>
<comment type="subcellular location">
    <subcellularLocation>
        <location evidence="1">Cell membrane</location>
        <topology evidence="1">Multi-pass membrane protein</topology>
    </subcellularLocation>
</comment>
<dbReference type="PANTHER" id="PTHR23501:SF198">
    <property type="entry name" value="AZOLE RESISTANCE PROTEIN 1-RELATED"/>
    <property type="match status" value="1"/>
</dbReference>
<dbReference type="CDD" id="cd17502">
    <property type="entry name" value="MFS_Azr1_MDR_like"/>
    <property type="match status" value="1"/>
</dbReference>
<comment type="similarity">
    <text evidence="2">Belongs to the major facilitator superfamily.</text>
</comment>
<keyword evidence="11" id="KW-1185">Reference proteome</keyword>
<dbReference type="InterPro" id="IPR020846">
    <property type="entry name" value="MFS_dom"/>
</dbReference>
<dbReference type="PANTHER" id="PTHR23501">
    <property type="entry name" value="MAJOR FACILITATOR SUPERFAMILY"/>
    <property type="match status" value="1"/>
</dbReference>
<evidence type="ECO:0000256" key="5">
    <source>
        <dbReference type="ARBA" id="ARBA00022692"/>
    </source>
</evidence>
<feature type="transmembrane region" description="Helical" evidence="8">
    <location>
        <begin position="254"/>
        <end position="274"/>
    </location>
</feature>
<dbReference type="SUPFAM" id="SSF103473">
    <property type="entry name" value="MFS general substrate transporter"/>
    <property type="match status" value="1"/>
</dbReference>
<dbReference type="InterPro" id="IPR004638">
    <property type="entry name" value="EmrB-like"/>
</dbReference>
<dbReference type="InterPro" id="IPR011701">
    <property type="entry name" value="MFS"/>
</dbReference>
<feature type="transmembrane region" description="Helical" evidence="8">
    <location>
        <begin position="400"/>
        <end position="419"/>
    </location>
</feature>
<accession>A0A433Q498</accession>
<dbReference type="EMBL" id="RBNJ01015600">
    <property type="protein sequence ID" value="RUS24562.1"/>
    <property type="molecule type" value="Genomic_DNA"/>
</dbReference>
<keyword evidence="6 8" id="KW-1133">Transmembrane helix</keyword>